<dbReference type="KEGG" id="ocy:OSSY52_15290"/>
<organism evidence="10 11">
    <name type="scientific">Tepiditoga spiralis</name>
    <dbReference type="NCBI Taxonomy" id="2108365"/>
    <lineage>
        <taxon>Bacteria</taxon>
        <taxon>Thermotogati</taxon>
        <taxon>Thermotogota</taxon>
        <taxon>Thermotogae</taxon>
        <taxon>Petrotogales</taxon>
        <taxon>Petrotogaceae</taxon>
        <taxon>Tepiditoga</taxon>
    </lineage>
</organism>
<comment type="similarity">
    <text evidence="7">Belongs to the IspG family.</text>
</comment>
<dbReference type="InterPro" id="IPR058579">
    <property type="entry name" value="IspG_C"/>
</dbReference>
<dbReference type="GO" id="GO:0051539">
    <property type="term" value="F:4 iron, 4 sulfur cluster binding"/>
    <property type="evidence" value="ECO:0007669"/>
    <property type="project" value="UniProtKB-UniRule"/>
</dbReference>
<proteinExistence type="inferred from homology"/>
<dbReference type="UniPathway" id="UPA00056">
    <property type="reaction ID" value="UER00096"/>
</dbReference>
<protein>
    <recommendedName>
        <fullName evidence="7">4-hydroxy-3-methylbut-2-en-1-yl diphosphate synthase (flavodoxin)</fullName>
        <ecNumber evidence="7">1.17.7.3</ecNumber>
    </recommendedName>
    <alternativeName>
        <fullName evidence="7">1-hydroxy-2-methyl-2-(E)-butenyl 4-diphosphate synthase</fullName>
    </alternativeName>
</protein>
<dbReference type="GO" id="GO:0016114">
    <property type="term" value="P:terpenoid biosynthetic process"/>
    <property type="evidence" value="ECO:0007669"/>
    <property type="project" value="InterPro"/>
</dbReference>
<dbReference type="AlphaFoldDB" id="A0A7G1G4F3"/>
<comment type="catalytic activity">
    <reaction evidence="7">
        <text>(2E)-4-hydroxy-3-methylbut-2-enyl diphosphate + oxidized [flavodoxin] + H2O + 2 H(+) = 2-C-methyl-D-erythritol 2,4-cyclic diphosphate + reduced [flavodoxin]</text>
        <dbReference type="Rhea" id="RHEA:43604"/>
        <dbReference type="Rhea" id="RHEA-COMP:10622"/>
        <dbReference type="Rhea" id="RHEA-COMP:10623"/>
        <dbReference type="ChEBI" id="CHEBI:15377"/>
        <dbReference type="ChEBI" id="CHEBI:15378"/>
        <dbReference type="ChEBI" id="CHEBI:57618"/>
        <dbReference type="ChEBI" id="CHEBI:58210"/>
        <dbReference type="ChEBI" id="CHEBI:58483"/>
        <dbReference type="ChEBI" id="CHEBI:128753"/>
        <dbReference type="EC" id="1.17.7.3"/>
    </reaction>
</comment>
<dbReference type="Gene3D" id="3.30.413.10">
    <property type="entry name" value="Sulfite Reductase Hemoprotein, domain 1"/>
    <property type="match status" value="1"/>
</dbReference>
<comment type="cofactor">
    <cofactor evidence="7">
        <name>[4Fe-4S] cluster</name>
        <dbReference type="ChEBI" id="CHEBI:49883"/>
    </cofactor>
    <text evidence="7">Binds 1 [4Fe-4S] cluster.</text>
</comment>
<dbReference type="EMBL" id="AP018712">
    <property type="protein sequence ID" value="BBE31388.1"/>
    <property type="molecule type" value="Genomic_DNA"/>
</dbReference>
<feature type="domain" description="IspG TIM-barrel" evidence="8">
    <location>
        <begin position="5"/>
        <end position="240"/>
    </location>
</feature>
<dbReference type="SUPFAM" id="SSF56014">
    <property type="entry name" value="Nitrite and sulphite reductase 4Fe-4S domain-like"/>
    <property type="match status" value="1"/>
</dbReference>
<dbReference type="InterPro" id="IPR011005">
    <property type="entry name" value="Dihydropteroate_synth-like_sf"/>
</dbReference>
<evidence type="ECO:0000313" key="11">
    <source>
        <dbReference type="Proteomes" id="UP000516361"/>
    </source>
</evidence>
<sequence>MYSRKEVKVGNVYIGGNHPISIQSMTNTNTADVEKTVKQIINLSNAGAELVRVSVRTLEDINPLKEILKNTNIPLIADIHFDYRVAIESIKAGISKIRLNPGNIGSKEKVKEVVKVAKEYKIPIRVGANSGSIDKNFIKLDRWKAIAESALEEVKLLENEEFNDIVISLKSSDARETYLANKYVKEKVDYPLHVGITEAGVYEDSLILSSAGIGSMLLNNIGDTIRISMAGDPIKEVIAAKKLLTLLGLKKGIRVIACPTCARTEYNVEETALYIKSIVEDFEVKKDYTIAVMGCVVNGPGEASHADLAIAGSKNKLALYKKGKLLNMVNKENIKEEILKIIKESFGD</sequence>
<keyword evidence="6 7" id="KW-0414">Isoprene biosynthesis</keyword>
<evidence type="ECO:0000313" key="10">
    <source>
        <dbReference type="EMBL" id="BBE31388.1"/>
    </source>
</evidence>
<dbReference type="GO" id="GO:0141197">
    <property type="term" value="F:4-hydroxy-3-methylbut-2-enyl-diphosphate synthase activity (flavodoxin)"/>
    <property type="evidence" value="ECO:0007669"/>
    <property type="project" value="UniProtKB-EC"/>
</dbReference>
<feature type="binding site" evidence="7">
    <location>
        <position position="295"/>
    </location>
    <ligand>
        <name>[4Fe-4S] cluster</name>
        <dbReference type="ChEBI" id="CHEBI:49883"/>
    </ligand>
</feature>
<reference evidence="10 11" key="1">
    <citation type="submission" date="2018-06" db="EMBL/GenBank/DDBJ databases">
        <title>Genome sequencing of Oceanotoga sp. sy52.</title>
        <authorList>
            <person name="Mori K."/>
        </authorList>
    </citation>
    <scope>NUCLEOTIDE SEQUENCE [LARGE SCALE GENOMIC DNA]</scope>
    <source>
        <strain evidence="11">sy52</strain>
    </source>
</reference>
<dbReference type="Proteomes" id="UP000516361">
    <property type="component" value="Chromosome"/>
</dbReference>
<keyword evidence="4 7" id="KW-0408">Iron</keyword>
<dbReference type="HAMAP" id="MF_00159">
    <property type="entry name" value="IspG"/>
    <property type="match status" value="1"/>
</dbReference>
<dbReference type="Pfam" id="PF04551">
    <property type="entry name" value="GcpE"/>
    <property type="match status" value="1"/>
</dbReference>
<dbReference type="InterPro" id="IPR016425">
    <property type="entry name" value="IspG_bac"/>
</dbReference>
<dbReference type="InParanoid" id="A0A7G1G4F3"/>
<dbReference type="InterPro" id="IPR045854">
    <property type="entry name" value="NO2/SO3_Rdtase_4Fe4S_sf"/>
</dbReference>
<dbReference type="FunCoup" id="A0A7G1G4F3">
    <property type="interactions" value="201"/>
</dbReference>
<keyword evidence="2 7" id="KW-0479">Metal-binding</keyword>
<dbReference type="InterPro" id="IPR058578">
    <property type="entry name" value="IspG_TIM"/>
</dbReference>
<dbReference type="EC" id="1.17.7.3" evidence="7"/>
<gene>
    <name evidence="7 10" type="primary">ispG</name>
    <name evidence="10" type="ORF">OSSY52_15290</name>
</gene>
<keyword evidence="5 7" id="KW-0411">Iron-sulfur</keyword>
<comment type="function">
    <text evidence="7">Converts 2C-methyl-D-erythritol 2,4-cyclodiphosphate (ME-2,4cPP) into 1-hydroxy-2-methyl-2-(E)-butenyl 4-diphosphate.</text>
</comment>
<dbReference type="SUPFAM" id="SSF51717">
    <property type="entry name" value="Dihydropteroate synthetase-like"/>
    <property type="match status" value="1"/>
</dbReference>
<dbReference type="PANTHER" id="PTHR30454">
    <property type="entry name" value="4-HYDROXY-3-METHYLBUT-2-EN-1-YL DIPHOSPHATE SYNTHASE"/>
    <property type="match status" value="1"/>
</dbReference>
<dbReference type="NCBIfam" id="NF001540">
    <property type="entry name" value="PRK00366.1"/>
    <property type="match status" value="1"/>
</dbReference>
<dbReference type="PIRSF" id="PIRSF004640">
    <property type="entry name" value="IspG"/>
    <property type="match status" value="1"/>
</dbReference>
<evidence type="ECO:0000256" key="6">
    <source>
        <dbReference type="ARBA" id="ARBA00023229"/>
    </source>
</evidence>
<dbReference type="Gene3D" id="3.20.20.20">
    <property type="entry name" value="Dihydropteroate synthase-like"/>
    <property type="match status" value="1"/>
</dbReference>
<evidence type="ECO:0000256" key="5">
    <source>
        <dbReference type="ARBA" id="ARBA00023014"/>
    </source>
</evidence>
<dbReference type="InterPro" id="IPR004588">
    <property type="entry name" value="IspG_bac-typ"/>
</dbReference>
<evidence type="ECO:0000256" key="2">
    <source>
        <dbReference type="ARBA" id="ARBA00022723"/>
    </source>
</evidence>
<evidence type="ECO:0000256" key="7">
    <source>
        <dbReference type="HAMAP-Rule" id="MF_00159"/>
    </source>
</evidence>
<dbReference type="RefSeq" id="WP_190613894.1">
    <property type="nucleotide sequence ID" value="NZ_AP018712.1"/>
</dbReference>
<name>A0A7G1G4F3_9BACT</name>
<evidence type="ECO:0000256" key="3">
    <source>
        <dbReference type="ARBA" id="ARBA00023002"/>
    </source>
</evidence>
<keyword evidence="11" id="KW-1185">Reference proteome</keyword>
<dbReference type="GO" id="GO:0005506">
    <property type="term" value="F:iron ion binding"/>
    <property type="evidence" value="ECO:0007669"/>
    <property type="project" value="InterPro"/>
</dbReference>
<evidence type="ECO:0000259" key="9">
    <source>
        <dbReference type="Pfam" id="PF26540"/>
    </source>
</evidence>
<feature type="binding site" evidence="7">
    <location>
        <position position="261"/>
    </location>
    <ligand>
        <name>[4Fe-4S] cluster</name>
        <dbReference type="ChEBI" id="CHEBI:49883"/>
    </ligand>
</feature>
<keyword evidence="3 7" id="KW-0560">Oxidoreductase</keyword>
<keyword evidence="1 7" id="KW-0004">4Fe-4S</keyword>
<dbReference type="GO" id="GO:0019288">
    <property type="term" value="P:isopentenyl diphosphate biosynthetic process, methylerythritol 4-phosphate pathway"/>
    <property type="evidence" value="ECO:0007669"/>
    <property type="project" value="UniProtKB-UniRule"/>
</dbReference>
<dbReference type="Pfam" id="PF26540">
    <property type="entry name" value="GcpE_C"/>
    <property type="match status" value="1"/>
</dbReference>
<evidence type="ECO:0000259" key="8">
    <source>
        <dbReference type="Pfam" id="PF04551"/>
    </source>
</evidence>
<feature type="binding site" evidence="7">
    <location>
        <position position="258"/>
    </location>
    <ligand>
        <name>[4Fe-4S] cluster</name>
        <dbReference type="ChEBI" id="CHEBI:49883"/>
    </ligand>
</feature>
<evidence type="ECO:0000256" key="1">
    <source>
        <dbReference type="ARBA" id="ARBA00022485"/>
    </source>
</evidence>
<dbReference type="NCBIfam" id="TIGR00612">
    <property type="entry name" value="ispG_gcpE"/>
    <property type="match status" value="1"/>
</dbReference>
<dbReference type="PANTHER" id="PTHR30454:SF0">
    <property type="entry name" value="4-HYDROXY-3-METHYLBUT-2-EN-1-YL DIPHOSPHATE SYNTHASE (FERREDOXIN), CHLOROPLASTIC"/>
    <property type="match status" value="1"/>
</dbReference>
<feature type="domain" description="IspG C-terminal" evidence="9">
    <location>
        <begin position="255"/>
        <end position="343"/>
    </location>
</feature>
<dbReference type="GO" id="GO:0046429">
    <property type="term" value="F:4-hydroxy-3-methylbut-2-en-1-yl diphosphate synthase activity (ferredoxin)"/>
    <property type="evidence" value="ECO:0007669"/>
    <property type="project" value="UniProtKB-UniRule"/>
</dbReference>
<feature type="binding site" evidence="7">
    <location>
        <position position="302"/>
    </location>
    <ligand>
        <name>[4Fe-4S] cluster</name>
        <dbReference type="ChEBI" id="CHEBI:49883"/>
    </ligand>
</feature>
<comment type="pathway">
    <text evidence="7">Isoprenoid biosynthesis; isopentenyl diphosphate biosynthesis via DXP pathway; isopentenyl diphosphate from 1-deoxy-D-xylulose 5-phosphate: step 5/6.</text>
</comment>
<evidence type="ECO:0000256" key="4">
    <source>
        <dbReference type="ARBA" id="ARBA00023004"/>
    </source>
</evidence>
<accession>A0A7G1G4F3</accession>